<dbReference type="AlphaFoldDB" id="A0A3B1B3V9"/>
<gene>
    <name evidence="1" type="ORF">MNBD_GAMMA22-2909</name>
</gene>
<evidence type="ECO:0000313" key="1">
    <source>
        <dbReference type="EMBL" id="VAW99736.1"/>
    </source>
</evidence>
<protein>
    <submittedName>
        <fullName evidence="1">Uncharacterized protein</fullName>
    </submittedName>
</protein>
<name>A0A3B1B3V9_9ZZZZ</name>
<organism evidence="1">
    <name type="scientific">hydrothermal vent metagenome</name>
    <dbReference type="NCBI Taxonomy" id="652676"/>
    <lineage>
        <taxon>unclassified sequences</taxon>
        <taxon>metagenomes</taxon>
        <taxon>ecological metagenomes</taxon>
    </lineage>
</organism>
<dbReference type="EMBL" id="UOFS01000040">
    <property type="protein sequence ID" value="VAW99736.1"/>
    <property type="molecule type" value="Genomic_DNA"/>
</dbReference>
<sequence length="43" mass="4469">MSLLLFICDSDVGGSSFSSIKSVISSDRAEICVMALSTRAASI</sequence>
<reference evidence="1" key="1">
    <citation type="submission" date="2018-06" db="EMBL/GenBank/DDBJ databases">
        <authorList>
            <person name="Zhirakovskaya E."/>
        </authorList>
    </citation>
    <scope>NUCLEOTIDE SEQUENCE</scope>
</reference>
<proteinExistence type="predicted"/>
<accession>A0A3B1B3V9</accession>